<protein>
    <submittedName>
        <fullName evidence="1">Uncharacterized protein</fullName>
    </submittedName>
</protein>
<comment type="caution">
    <text evidence="1">The sequence shown here is derived from an EMBL/GenBank/DDBJ whole genome shotgun (WGS) entry which is preliminary data.</text>
</comment>
<evidence type="ECO:0000313" key="2">
    <source>
        <dbReference type="Proteomes" id="UP000663880"/>
    </source>
</evidence>
<sequence length="241" mass="28149">MNVGNYKLPVNHRFENVALSDHLRPHTSFGYERHSTYKQNNRNNNTNTCGWTDTYDYNNPYPSYPRHHQIWPVRASSEQSRYRPDLNSNYSYIPSFSHCIPPPPPPPPPPPLFPRSLVMPDLKRAPAPEKDSKHIKPIPMKHTNVKKNPELKSCLWNAQKSEITTSKIAEKPYSPPVLPIPTFYDAFEIIEKGWEVYNKSIWRVKRRDERAVVSDDCIPKKISLVDYLSKKKLKKEFHEGE</sequence>
<organism evidence="1 2">
    <name type="scientific">Pieris macdunnoughi</name>
    <dbReference type="NCBI Taxonomy" id="345717"/>
    <lineage>
        <taxon>Eukaryota</taxon>
        <taxon>Metazoa</taxon>
        <taxon>Ecdysozoa</taxon>
        <taxon>Arthropoda</taxon>
        <taxon>Hexapoda</taxon>
        <taxon>Insecta</taxon>
        <taxon>Pterygota</taxon>
        <taxon>Neoptera</taxon>
        <taxon>Endopterygota</taxon>
        <taxon>Lepidoptera</taxon>
        <taxon>Glossata</taxon>
        <taxon>Ditrysia</taxon>
        <taxon>Papilionoidea</taxon>
        <taxon>Pieridae</taxon>
        <taxon>Pierinae</taxon>
        <taxon>Pieris</taxon>
    </lineage>
</organism>
<name>A0A821YCR1_9NEOP</name>
<keyword evidence="2" id="KW-1185">Reference proteome</keyword>
<dbReference type="AlphaFoldDB" id="A0A821YCR1"/>
<accession>A0A821YCR1</accession>
<gene>
    <name evidence="1" type="ORF">PMACD_LOCUS16207</name>
</gene>
<evidence type="ECO:0000313" key="1">
    <source>
        <dbReference type="EMBL" id="CAF4956035.1"/>
    </source>
</evidence>
<proteinExistence type="predicted"/>
<reference evidence="1" key="1">
    <citation type="submission" date="2021-02" db="EMBL/GenBank/DDBJ databases">
        <authorList>
            <person name="Steward A R."/>
        </authorList>
    </citation>
    <scope>NUCLEOTIDE SEQUENCE</scope>
</reference>
<dbReference type="EMBL" id="CAJOBZ010000079">
    <property type="protein sequence ID" value="CAF4956035.1"/>
    <property type="molecule type" value="Genomic_DNA"/>
</dbReference>
<dbReference type="Proteomes" id="UP000663880">
    <property type="component" value="Unassembled WGS sequence"/>
</dbReference>